<dbReference type="OrthoDB" id="9778912at2"/>
<dbReference type="InterPro" id="IPR013785">
    <property type="entry name" value="Aldolase_TIM"/>
</dbReference>
<dbReference type="Gene3D" id="3.20.20.70">
    <property type="entry name" value="Aldolase class I"/>
    <property type="match status" value="1"/>
</dbReference>
<keyword evidence="10" id="KW-0503">Monooxygenase</keyword>
<evidence type="ECO:0000256" key="8">
    <source>
        <dbReference type="ARBA" id="ARBA00022741"/>
    </source>
</evidence>
<accession>A0A165GNZ0</accession>
<evidence type="ECO:0000256" key="6">
    <source>
        <dbReference type="ARBA" id="ARBA00022630"/>
    </source>
</evidence>
<evidence type="ECO:0000256" key="1">
    <source>
        <dbReference type="ARBA" id="ARBA00001917"/>
    </source>
</evidence>
<evidence type="ECO:0000313" key="14">
    <source>
        <dbReference type="Proteomes" id="UP000076490"/>
    </source>
</evidence>
<dbReference type="PANTHER" id="PTHR42747">
    <property type="entry name" value="NITRONATE MONOOXYGENASE-RELATED"/>
    <property type="match status" value="1"/>
</dbReference>
<dbReference type="GO" id="GO:0000166">
    <property type="term" value="F:nucleotide binding"/>
    <property type="evidence" value="ECO:0007669"/>
    <property type="project" value="UniProtKB-KW"/>
</dbReference>
<dbReference type="RefSeq" id="WP_063182083.1">
    <property type="nucleotide sequence ID" value="NZ_LQNT01000011.1"/>
</dbReference>
<reference evidence="13 14" key="1">
    <citation type="submission" date="2016-01" db="EMBL/GenBank/DDBJ databases">
        <title>Whole genome sequencing of Bhargavaea cecembensis T14.</title>
        <authorList>
            <person name="Hong K.W."/>
        </authorList>
    </citation>
    <scope>NUCLEOTIDE SEQUENCE [LARGE SCALE GENOMIC DNA]</scope>
    <source>
        <strain evidence="13 14">T14</strain>
    </source>
</reference>
<evidence type="ECO:0000256" key="4">
    <source>
        <dbReference type="ARBA" id="ARBA00013457"/>
    </source>
</evidence>
<dbReference type="CDD" id="cd04730">
    <property type="entry name" value="NPD_like"/>
    <property type="match status" value="1"/>
</dbReference>
<comment type="catalytic activity">
    <reaction evidence="12">
        <text>3 propionate 3-nitronate + 3 O2 + H2O = 3 3-oxopropanoate + 2 nitrate + nitrite + H2O2 + 3 H(+)</text>
        <dbReference type="Rhea" id="RHEA:57332"/>
        <dbReference type="ChEBI" id="CHEBI:15377"/>
        <dbReference type="ChEBI" id="CHEBI:15378"/>
        <dbReference type="ChEBI" id="CHEBI:15379"/>
        <dbReference type="ChEBI" id="CHEBI:16240"/>
        <dbReference type="ChEBI" id="CHEBI:16301"/>
        <dbReference type="ChEBI" id="CHEBI:17632"/>
        <dbReference type="ChEBI" id="CHEBI:33190"/>
        <dbReference type="ChEBI" id="CHEBI:136067"/>
    </reaction>
</comment>
<dbReference type="PANTHER" id="PTHR42747:SF3">
    <property type="entry name" value="NITRONATE MONOOXYGENASE-RELATED"/>
    <property type="match status" value="1"/>
</dbReference>
<dbReference type="Pfam" id="PF03060">
    <property type="entry name" value="NMO"/>
    <property type="match status" value="1"/>
</dbReference>
<dbReference type="InterPro" id="IPR004136">
    <property type="entry name" value="NMO"/>
</dbReference>
<gene>
    <name evidence="13" type="ORF">AV656_11135</name>
</gene>
<evidence type="ECO:0000256" key="7">
    <source>
        <dbReference type="ARBA" id="ARBA00022643"/>
    </source>
</evidence>
<evidence type="ECO:0000313" key="13">
    <source>
        <dbReference type="EMBL" id="KZE37129.1"/>
    </source>
</evidence>
<proteinExistence type="inferred from homology"/>
<keyword evidence="13" id="KW-0223">Dioxygenase</keyword>
<keyword evidence="6" id="KW-0285">Flavoprotein</keyword>
<keyword evidence="9" id="KW-0560">Oxidoreductase</keyword>
<comment type="similarity">
    <text evidence="3">Belongs to the nitronate monooxygenase family. NMO class I subfamily.</text>
</comment>
<dbReference type="GO" id="GO:0009636">
    <property type="term" value="P:response to toxic substance"/>
    <property type="evidence" value="ECO:0007669"/>
    <property type="project" value="UniProtKB-KW"/>
</dbReference>
<evidence type="ECO:0000256" key="10">
    <source>
        <dbReference type="ARBA" id="ARBA00023033"/>
    </source>
</evidence>
<comment type="function">
    <text evidence="2">Nitronate monooxygenase that uses molecular oxygen to catalyze the oxidative denitrification of alkyl nitronates. Acts on propionate 3-nitronate (P3N), the presumed physiological substrate. Probably functions in the detoxification of P3N, a metabolic poison produced by plants and fungi as a defense mechanism.</text>
</comment>
<dbReference type="GO" id="GO:0051213">
    <property type="term" value="F:dioxygenase activity"/>
    <property type="evidence" value="ECO:0007669"/>
    <property type="project" value="UniProtKB-KW"/>
</dbReference>
<dbReference type="AlphaFoldDB" id="A0A165GNZ0"/>
<evidence type="ECO:0000256" key="3">
    <source>
        <dbReference type="ARBA" id="ARBA00009881"/>
    </source>
</evidence>
<organism evidence="13 14">
    <name type="scientific">Bhargavaea cecembensis</name>
    <dbReference type="NCBI Taxonomy" id="394098"/>
    <lineage>
        <taxon>Bacteria</taxon>
        <taxon>Bacillati</taxon>
        <taxon>Bacillota</taxon>
        <taxon>Bacilli</taxon>
        <taxon>Bacillales</taxon>
        <taxon>Caryophanaceae</taxon>
        <taxon>Bhargavaea</taxon>
    </lineage>
</organism>
<dbReference type="FunFam" id="3.20.20.70:FF:000154">
    <property type="entry name" value="Probable nitronate monooxygenase"/>
    <property type="match status" value="1"/>
</dbReference>
<sequence>MNANWWKELEMDYPIIQAPMAGSTTPEFIAACLDAGILGSLGAGYMTAEETRAAIREIRIRSDKPFNVNLFVPEHPERNETVIGEAHRALAPYREELGLSGEPPALSESEFSRQVDVMIDEGVEVVSFTFGLPDEDTVRRLKDAGALLIGTATTPEEAMEAEGSGMDAIVLQGKEAGGHRGAFIGEDRFLTLRELLDKARLTVPVIAAGGIHDAETVRAALDAGASAVQVGTALLVAEESGANALHKEAILNSLEGETVITKAFSGKNARGLNNRFIKEMADAAIAPYPIQNDLTKPIRSAAGKQGKSGLLSLWSGENGFKARRGKISEIVRRLNGEEE</sequence>
<dbReference type="GO" id="GO:0018580">
    <property type="term" value="F:nitronate monooxygenase activity"/>
    <property type="evidence" value="ECO:0007669"/>
    <property type="project" value="InterPro"/>
</dbReference>
<dbReference type="EMBL" id="LQNT01000011">
    <property type="protein sequence ID" value="KZE37129.1"/>
    <property type="molecule type" value="Genomic_DNA"/>
</dbReference>
<protein>
    <recommendedName>
        <fullName evidence="4">Probable nitronate monooxygenase</fullName>
    </recommendedName>
    <alternativeName>
        <fullName evidence="11">Propionate 3-nitronate monooxygenase</fullName>
    </alternativeName>
</protein>
<name>A0A165GNZ0_9BACL</name>
<keyword evidence="5" id="KW-0216">Detoxification</keyword>
<dbReference type="SUPFAM" id="SSF51412">
    <property type="entry name" value="Inosine monophosphate dehydrogenase (IMPDH)"/>
    <property type="match status" value="1"/>
</dbReference>
<evidence type="ECO:0000256" key="2">
    <source>
        <dbReference type="ARBA" id="ARBA00003535"/>
    </source>
</evidence>
<keyword evidence="7" id="KW-0288">FMN</keyword>
<evidence type="ECO:0000256" key="5">
    <source>
        <dbReference type="ARBA" id="ARBA00022575"/>
    </source>
</evidence>
<comment type="caution">
    <text evidence="13">The sequence shown here is derived from an EMBL/GenBank/DDBJ whole genome shotgun (WGS) entry which is preliminary data.</text>
</comment>
<evidence type="ECO:0000256" key="9">
    <source>
        <dbReference type="ARBA" id="ARBA00023002"/>
    </source>
</evidence>
<keyword evidence="8" id="KW-0547">Nucleotide-binding</keyword>
<evidence type="ECO:0000256" key="11">
    <source>
        <dbReference type="ARBA" id="ARBA00031155"/>
    </source>
</evidence>
<evidence type="ECO:0000256" key="12">
    <source>
        <dbReference type="ARBA" id="ARBA00049401"/>
    </source>
</evidence>
<dbReference type="Proteomes" id="UP000076490">
    <property type="component" value="Unassembled WGS sequence"/>
</dbReference>
<comment type="cofactor">
    <cofactor evidence="1">
        <name>FMN</name>
        <dbReference type="ChEBI" id="CHEBI:58210"/>
    </cofactor>
</comment>